<comment type="caution">
    <text evidence="2">The sequence shown here is derived from an EMBL/GenBank/DDBJ whole genome shotgun (WGS) entry which is preliminary data.</text>
</comment>
<dbReference type="EMBL" id="JALLPJ020000376">
    <property type="protein sequence ID" value="KAL3793930.1"/>
    <property type="molecule type" value="Genomic_DNA"/>
</dbReference>
<dbReference type="PANTHER" id="PTHR33606">
    <property type="entry name" value="PROTEIN YCII"/>
    <property type="match status" value="1"/>
</dbReference>
<evidence type="ECO:0000313" key="3">
    <source>
        <dbReference type="Proteomes" id="UP001530400"/>
    </source>
</evidence>
<protein>
    <recommendedName>
        <fullName evidence="1">YCII-related domain-containing protein</fullName>
    </recommendedName>
</protein>
<sequence>MMPFQRIINTTSLLLLTRHSTAFYTPKPSMIHTRLFSTPPTRYLLSYEYVPDVLEKRGPYREGHLGLAKDMIAEGSCVSGGPSLVPGESVPSGALFIFNTKEAAEQFVAQDPYVSNGIVTGHSILEWSVVVGSN</sequence>
<dbReference type="InterPro" id="IPR011008">
    <property type="entry name" value="Dimeric_a/b-barrel"/>
</dbReference>
<proteinExistence type="predicted"/>
<dbReference type="Proteomes" id="UP001530400">
    <property type="component" value="Unassembled WGS sequence"/>
</dbReference>
<dbReference type="SUPFAM" id="SSF54909">
    <property type="entry name" value="Dimeric alpha+beta barrel"/>
    <property type="match status" value="1"/>
</dbReference>
<dbReference type="InterPro" id="IPR005545">
    <property type="entry name" value="YCII"/>
</dbReference>
<dbReference type="PANTHER" id="PTHR33606:SF3">
    <property type="entry name" value="PROTEIN YCII"/>
    <property type="match status" value="1"/>
</dbReference>
<dbReference type="InterPro" id="IPR051807">
    <property type="entry name" value="Sec-metab_biosynth-assoc"/>
</dbReference>
<name>A0ABD3Q0N3_9STRA</name>
<organism evidence="2 3">
    <name type="scientific">Cyclotella atomus</name>
    <dbReference type="NCBI Taxonomy" id="382360"/>
    <lineage>
        <taxon>Eukaryota</taxon>
        <taxon>Sar</taxon>
        <taxon>Stramenopiles</taxon>
        <taxon>Ochrophyta</taxon>
        <taxon>Bacillariophyta</taxon>
        <taxon>Coscinodiscophyceae</taxon>
        <taxon>Thalassiosirophycidae</taxon>
        <taxon>Stephanodiscales</taxon>
        <taxon>Stephanodiscaceae</taxon>
        <taxon>Cyclotella</taxon>
    </lineage>
</organism>
<dbReference type="Gene3D" id="3.30.70.1060">
    <property type="entry name" value="Dimeric alpha+beta barrel"/>
    <property type="match status" value="1"/>
</dbReference>
<dbReference type="AlphaFoldDB" id="A0ABD3Q0N3"/>
<reference evidence="2 3" key="1">
    <citation type="submission" date="2024-10" db="EMBL/GenBank/DDBJ databases">
        <title>Updated reference genomes for cyclostephanoid diatoms.</title>
        <authorList>
            <person name="Roberts W.R."/>
            <person name="Alverson A.J."/>
        </authorList>
    </citation>
    <scope>NUCLEOTIDE SEQUENCE [LARGE SCALE GENOMIC DNA]</scope>
    <source>
        <strain evidence="2 3">AJA010-31</strain>
    </source>
</reference>
<gene>
    <name evidence="2" type="ORF">ACHAWO_002310</name>
</gene>
<evidence type="ECO:0000259" key="1">
    <source>
        <dbReference type="Pfam" id="PF03795"/>
    </source>
</evidence>
<keyword evidence="3" id="KW-1185">Reference proteome</keyword>
<accession>A0ABD3Q0N3</accession>
<dbReference type="Pfam" id="PF03795">
    <property type="entry name" value="YCII"/>
    <property type="match status" value="1"/>
</dbReference>
<evidence type="ECO:0000313" key="2">
    <source>
        <dbReference type="EMBL" id="KAL3793930.1"/>
    </source>
</evidence>
<feature type="domain" description="YCII-related" evidence="1">
    <location>
        <begin position="42"/>
        <end position="128"/>
    </location>
</feature>